<evidence type="ECO:0000313" key="5">
    <source>
        <dbReference type="EMBL" id="MBO8455380.1"/>
    </source>
</evidence>
<evidence type="ECO:0000256" key="2">
    <source>
        <dbReference type="ARBA" id="ARBA00022803"/>
    </source>
</evidence>
<feature type="repeat" description="TPR" evidence="3">
    <location>
        <begin position="306"/>
        <end position="339"/>
    </location>
</feature>
<protein>
    <submittedName>
        <fullName evidence="5">Tetratricopeptide repeat protein</fullName>
    </submittedName>
</protein>
<evidence type="ECO:0000313" key="6">
    <source>
        <dbReference type="Proteomes" id="UP000823617"/>
    </source>
</evidence>
<reference evidence="5" key="1">
    <citation type="submission" date="2020-10" db="EMBL/GenBank/DDBJ databases">
        <authorList>
            <person name="Gilroy R."/>
        </authorList>
    </citation>
    <scope>NUCLEOTIDE SEQUENCE</scope>
    <source>
        <strain evidence="5">B1-3475</strain>
    </source>
</reference>
<dbReference type="PANTHER" id="PTHR44943:SF8">
    <property type="entry name" value="TPR REPEAT-CONTAINING PROTEIN MJ0263"/>
    <property type="match status" value="1"/>
</dbReference>
<dbReference type="PROSITE" id="PS50005">
    <property type="entry name" value="TPR"/>
    <property type="match status" value="1"/>
</dbReference>
<dbReference type="AlphaFoldDB" id="A0A9D9HK91"/>
<organism evidence="5 6">
    <name type="scientific">Candidatus Cryptobacteroides intestinigallinarum</name>
    <dbReference type="NCBI Taxonomy" id="2840767"/>
    <lineage>
        <taxon>Bacteria</taxon>
        <taxon>Pseudomonadati</taxon>
        <taxon>Bacteroidota</taxon>
        <taxon>Bacteroidia</taxon>
        <taxon>Bacteroidales</taxon>
        <taxon>Candidatus Cryptobacteroides</taxon>
    </lineage>
</organism>
<keyword evidence="4" id="KW-0732">Signal</keyword>
<name>A0A9D9HK91_9BACT</name>
<dbReference type="InterPro" id="IPR019734">
    <property type="entry name" value="TPR_rpt"/>
</dbReference>
<dbReference type="Pfam" id="PF13181">
    <property type="entry name" value="TPR_8"/>
    <property type="match status" value="2"/>
</dbReference>
<evidence type="ECO:0000256" key="3">
    <source>
        <dbReference type="PROSITE-ProRule" id="PRU00339"/>
    </source>
</evidence>
<dbReference type="InterPro" id="IPR011990">
    <property type="entry name" value="TPR-like_helical_dom_sf"/>
</dbReference>
<evidence type="ECO:0000256" key="4">
    <source>
        <dbReference type="SAM" id="SignalP"/>
    </source>
</evidence>
<gene>
    <name evidence="5" type="ORF">IAC08_03110</name>
</gene>
<dbReference type="SUPFAM" id="SSF48452">
    <property type="entry name" value="TPR-like"/>
    <property type="match status" value="1"/>
</dbReference>
<keyword evidence="2 3" id="KW-0802">TPR repeat</keyword>
<proteinExistence type="predicted"/>
<dbReference type="PROSITE" id="PS50293">
    <property type="entry name" value="TPR_REGION"/>
    <property type="match status" value="1"/>
</dbReference>
<keyword evidence="1" id="KW-0677">Repeat</keyword>
<dbReference type="Gene3D" id="1.25.40.10">
    <property type="entry name" value="Tetratricopeptide repeat domain"/>
    <property type="match status" value="2"/>
</dbReference>
<reference evidence="5" key="2">
    <citation type="journal article" date="2021" name="PeerJ">
        <title>Extensive microbial diversity within the chicken gut microbiome revealed by metagenomics and culture.</title>
        <authorList>
            <person name="Gilroy R."/>
            <person name="Ravi A."/>
            <person name="Getino M."/>
            <person name="Pursley I."/>
            <person name="Horton D.L."/>
            <person name="Alikhan N.F."/>
            <person name="Baker D."/>
            <person name="Gharbi K."/>
            <person name="Hall N."/>
            <person name="Watson M."/>
            <person name="Adriaenssens E.M."/>
            <person name="Foster-Nyarko E."/>
            <person name="Jarju S."/>
            <person name="Secka A."/>
            <person name="Antonio M."/>
            <person name="Oren A."/>
            <person name="Chaudhuri R.R."/>
            <person name="La Ragione R."/>
            <person name="Hildebrand F."/>
            <person name="Pallen M.J."/>
        </authorList>
    </citation>
    <scope>NUCLEOTIDE SEQUENCE</scope>
    <source>
        <strain evidence="5">B1-3475</strain>
    </source>
</reference>
<sequence length="436" mass="48179">MKRILIALAVLLTVQLADAQVKSPADAKKAVESAAAAAENPKKAIKPATWIKLATAYIDAYEAPMGNAWVGAGLQELTLLMGGEKPVSTEQVTLSGEQYTKQVYPTRNYYFNAAGQLAIIEVTKPVFADPLAEALDAYHQAYKVDEKGSKTKDIVAGIKNISAKYLSDGMNWYMLDSLRLASISFGKAADAVAEAPVNETDTTAAYNAGFTAWAIKDYKDAATWFGKCIDAGYFEDGEVYAKLADCQLNLADTTAAVSTFEKGFEAFPQNQSILIGLINYYIGTGDNPDELFSLIDKAKENEPNNASLYYVEGNIYKQLGKYDEAKEAYLKSNEINPDYEFGLIGIGVMYYDRALELQEEAQNEFDDAKYTALVEQFEAALKSAIEPFEKAFEVTKDENIKSSIAEYLKNIYYRFSSTDEKYMEGYKKYDAIVSGR</sequence>
<dbReference type="InterPro" id="IPR051685">
    <property type="entry name" value="Ycf3/AcsC/BcsC/TPR_MFPF"/>
</dbReference>
<feature type="chain" id="PRO_5039480393" evidence="4">
    <location>
        <begin position="20"/>
        <end position="436"/>
    </location>
</feature>
<accession>A0A9D9HK91</accession>
<evidence type="ECO:0000256" key="1">
    <source>
        <dbReference type="ARBA" id="ARBA00022737"/>
    </source>
</evidence>
<dbReference type="EMBL" id="JADIMK010000029">
    <property type="protein sequence ID" value="MBO8455380.1"/>
    <property type="molecule type" value="Genomic_DNA"/>
</dbReference>
<dbReference type="SMART" id="SM00028">
    <property type="entry name" value="TPR"/>
    <property type="match status" value="2"/>
</dbReference>
<feature type="signal peptide" evidence="4">
    <location>
        <begin position="1"/>
        <end position="19"/>
    </location>
</feature>
<dbReference type="Proteomes" id="UP000823617">
    <property type="component" value="Unassembled WGS sequence"/>
</dbReference>
<comment type="caution">
    <text evidence="5">The sequence shown here is derived from an EMBL/GenBank/DDBJ whole genome shotgun (WGS) entry which is preliminary data.</text>
</comment>
<dbReference type="PANTHER" id="PTHR44943">
    <property type="entry name" value="CELLULOSE SYNTHASE OPERON PROTEIN C"/>
    <property type="match status" value="1"/>
</dbReference>